<dbReference type="InterPro" id="IPR001387">
    <property type="entry name" value="Cro/C1-type_HTH"/>
</dbReference>
<protein>
    <recommendedName>
        <fullName evidence="1">IrrE N-terminal-like domain-containing protein</fullName>
    </recommendedName>
</protein>
<sequence length="617" mass="71567">MAQSVKRYFKEMHEEEIYEAINDHIQEHPEELKEKFWKLHRMGELHIDLVKIKTVYTDQCPHNMLSFEIVTEASIECKEGDYHYDNWQENTEWFSVVGLGSMDVFLRDFQITMVTIYNGKHHSKNALKDTFVPDIRKENLDSIAEQVLRDYYPEALEHPMPIDTEVLIKSLKLTRIERRISADASVFGQIYFDDVESDFYNEETGRQESMPVKAGTIFVDPMVFFLRNMGSVKNTIIHECVHWLFHRPVFVLEKISDSSLTRFDCAMVGGLRGRSWPTAKQIEWQANALAPRIQMPVSTFLAKAEELAEKLYDELETDSVLEIIEPVIEQLADFFEVSKLSAKIRLVELGCEEARGAFIYVDDHYVQPYIFKEGSLGEHQTFSINIEDALRECLYNGKLRDSENRWDFVYIDSHFVRYSPKYVSNVDGELTLTEYARTHMDECCLIFDMSMDSGCGTDYQTYCFLNRDKDARVKLNIAYANGLENRDEKAQVEAIALAFEDEDNMYEALPRNYPDAMAKMYEESGMKYKEIAKELHISEATIRNVVSGKSGSFETLAGVLLSIQAPPKVSNEIIRMSDWHQKPLNKQHRAIAFALDHLSQHKMSYILDFLHKQGVNF</sequence>
<dbReference type="AlphaFoldDB" id="A0A1K1M5X5"/>
<accession>A0A1K1M5X5</accession>
<gene>
    <name evidence="2" type="ORF">SAMN02910323_0601</name>
</gene>
<dbReference type="RefSeq" id="WP_081368454.1">
    <property type="nucleotide sequence ID" value="NZ_FPJA01000004.1"/>
</dbReference>
<evidence type="ECO:0000313" key="2">
    <source>
        <dbReference type="EMBL" id="SFW18541.1"/>
    </source>
</evidence>
<dbReference type="Pfam" id="PF06114">
    <property type="entry name" value="Peptidase_M78"/>
    <property type="match status" value="1"/>
</dbReference>
<keyword evidence="3" id="KW-1185">Reference proteome</keyword>
<dbReference type="CDD" id="cd00093">
    <property type="entry name" value="HTH_XRE"/>
    <property type="match status" value="1"/>
</dbReference>
<name>A0A1K1M5X5_SELRU</name>
<evidence type="ECO:0000313" key="3">
    <source>
        <dbReference type="Proteomes" id="UP000182958"/>
    </source>
</evidence>
<organism evidence="2 3">
    <name type="scientific">Selenomonas ruminantium</name>
    <dbReference type="NCBI Taxonomy" id="971"/>
    <lineage>
        <taxon>Bacteria</taxon>
        <taxon>Bacillati</taxon>
        <taxon>Bacillota</taxon>
        <taxon>Negativicutes</taxon>
        <taxon>Selenomonadales</taxon>
        <taxon>Selenomonadaceae</taxon>
        <taxon>Selenomonas</taxon>
    </lineage>
</organism>
<dbReference type="EMBL" id="FPJA01000004">
    <property type="protein sequence ID" value="SFW18541.1"/>
    <property type="molecule type" value="Genomic_DNA"/>
</dbReference>
<proteinExistence type="predicted"/>
<feature type="domain" description="IrrE N-terminal-like" evidence="1">
    <location>
        <begin position="274"/>
        <end position="346"/>
    </location>
</feature>
<evidence type="ECO:0000259" key="1">
    <source>
        <dbReference type="Pfam" id="PF06114"/>
    </source>
</evidence>
<reference evidence="3" key="1">
    <citation type="submission" date="2016-11" db="EMBL/GenBank/DDBJ databases">
        <authorList>
            <person name="Varghese N."/>
            <person name="Submissions S."/>
        </authorList>
    </citation>
    <scope>NUCLEOTIDE SEQUENCE [LARGE SCALE GENOMIC DNA]</scope>
    <source>
        <strain evidence="3">C3</strain>
    </source>
</reference>
<dbReference type="Proteomes" id="UP000182958">
    <property type="component" value="Unassembled WGS sequence"/>
</dbReference>
<dbReference type="InterPro" id="IPR010359">
    <property type="entry name" value="IrrE_HExxH"/>
</dbReference>